<sequence>MDRTPKREISSVDSLLSMEKLDRSSPDLWPEKIPGVSNFVNMSNTPINSSPPAWTRGLSQEDLNSMHQLGVLSTNGLIAEIRKLYDQAYQFGLMEAKEMTRGKYLAIFANAKRK</sequence>
<keyword evidence="3" id="KW-1185">Reference proteome</keyword>
<evidence type="ECO:0000313" key="3">
    <source>
        <dbReference type="Proteomes" id="UP000594454"/>
    </source>
</evidence>
<gene>
    <name evidence="2" type="ORF">HERILL_LOCUS6912</name>
</gene>
<evidence type="ECO:0000256" key="1">
    <source>
        <dbReference type="ARBA" id="ARBA00005456"/>
    </source>
</evidence>
<dbReference type="GO" id="GO:0070176">
    <property type="term" value="C:DRM complex"/>
    <property type="evidence" value="ECO:0007669"/>
    <property type="project" value="InterPro"/>
</dbReference>
<dbReference type="InParanoid" id="A0A7R8YSM3"/>
<dbReference type="PANTHER" id="PTHR31489:SF2">
    <property type="entry name" value="PROTEIN LIN-52 HOMOLOG"/>
    <property type="match status" value="1"/>
</dbReference>
<dbReference type="Pfam" id="PF10044">
    <property type="entry name" value="LIN52"/>
    <property type="match status" value="1"/>
</dbReference>
<proteinExistence type="inferred from homology"/>
<dbReference type="EMBL" id="LR899011">
    <property type="protein sequence ID" value="CAD7083992.1"/>
    <property type="molecule type" value="Genomic_DNA"/>
</dbReference>
<dbReference type="InterPro" id="IPR018737">
    <property type="entry name" value="DREAM_LIN52"/>
</dbReference>
<dbReference type="FunCoup" id="A0A7R8YSM3">
    <property type="interactions" value="541"/>
</dbReference>
<organism evidence="2 3">
    <name type="scientific">Hermetia illucens</name>
    <name type="common">Black soldier fly</name>
    <dbReference type="NCBI Taxonomy" id="343691"/>
    <lineage>
        <taxon>Eukaryota</taxon>
        <taxon>Metazoa</taxon>
        <taxon>Ecdysozoa</taxon>
        <taxon>Arthropoda</taxon>
        <taxon>Hexapoda</taxon>
        <taxon>Insecta</taxon>
        <taxon>Pterygota</taxon>
        <taxon>Neoptera</taxon>
        <taxon>Endopterygota</taxon>
        <taxon>Diptera</taxon>
        <taxon>Brachycera</taxon>
        <taxon>Stratiomyomorpha</taxon>
        <taxon>Stratiomyidae</taxon>
        <taxon>Hermetiinae</taxon>
        <taxon>Hermetia</taxon>
    </lineage>
</organism>
<dbReference type="AlphaFoldDB" id="A0A7R8YSM3"/>
<evidence type="ECO:0008006" key="4">
    <source>
        <dbReference type="Google" id="ProtNLM"/>
    </source>
</evidence>
<dbReference type="OMA" id="NVQNTAY"/>
<reference evidence="2 3" key="1">
    <citation type="submission" date="2020-11" db="EMBL/GenBank/DDBJ databases">
        <authorList>
            <person name="Wallbank WR R."/>
            <person name="Pardo Diaz C."/>
            <person name="Kozak K."/>
            <person name="Martin S."/>
            <person name="Jiggins C."/>
            <person name="Moest M."/>
            <person name="Warren A I."/>
            <person name="Generalovic N T."/>
            <person name="Byers J.R.P. K."/>
            <person name="Montejo-Kovacevich G."/>
            <person name="Yen C E."/>
        </authorList>
    </citation>
    <scope>NUCLEOTIDE SEQUENCE [LARGE SCALE GENOMIC DNA]</scope>
</reference>
<dbReference type="GO" id="GO:0006355">
    <property type="term" value="P:regulation of DNA-templated transcription"/>
    <property type="evidence" value="ECO:0007669"/>
    <property type="project" value="InterPro"/>
</dbReference>
<protein>
    <recommendedName>
        <fullName evidence="4">Protein lin-52 homolog</fullName>
    </recommendedName>
</protein>
<dbReference type="OrthoDB" id="5834362at2759"/>
<accession>A0A7R8YSM3</accession>
<dbReference type="PANTHER" id="PTHR31489">
    <property type="entry name" value="LIN52 FAMILY MEMBER"/>
    <property type="match status" value="1"/>
</dbReference>
<dbReference type="Proteomes" id="UP000594454">
    <property type="component" value="Chromosome 3"/>
</dbReference>
<comment type="similarity">
    <text evidence="1">Belongs to the lin-52 family.</text>
</comment>
<evidence type="ECO:0000313" key="2">
    <source>
        <dbReference type="EMBL" id="CAD7083992.1"/>
    </source>
</evidence>
<name>A0A7R8YSM3_HERIL</name>